<evidence type="ECO:0000256" key="1">
    <source>
        <dbReference type="SAM" id="SignalP"/>
    </source>
</evidence>
<organism evidence="2 3">
    <name type="scientific">Polymorphobacter multimanifer</name>
    <dbReference type="NCBI Taxonomy" id="1070431"/>
    <lineage>
        <taxon>Bacteria</taxon>
        <taxon>Pseudomonadati</taxon>
        <taxon>Pseudomonadota</taxon>
        <taxon>Alphaproteobacteria</taxon>
        <taxon>Sphingomonadales</taxon>
        <taxon>Sphingosinicellaceae</taxon>
        <taxon>Polymorphobacter</taxon>
    </lineage>
</organism>
<keyword evidence="1" id="KW-0732">Signal</keyword>
<dbReference type="AlphaFoldDB" id="A0A841L662"/>
<feature type="signal peptide" evidence="1">
    <location>
        <begin position="1"/>
        <end position="21"/>
    </location>
</feature>
<dbReference type="Proteomes" id="UP000538147">
    <property type="component" value="Unassembled WGS sequence"/>
</dbReference>
<comment type="caution">
    <text evidence="2">The sequence shown here is derived from an EMBL/GenBank/DDBJ whole genome shotgun (WGS) entry which is preliminary data.</text>
</comment>
<protein>
    <submittedName>
        <fullName evidence="2">Uncharacterized protein</fullName>
    </submittedName>
</protein>
<gene>
    <name evidence="2" type="ORF">FHS79_002616</name>
</gene>
<evidence type="ECO:0000313" key="2">
    <source>
        <dbReference type="EMBL" id="MBB6228429.1"/>
    </source>
</evidence>
<sequence length="632" mass="67461">MVFTRLLILFLLWHGTDTAGANALEPPALEIMLDEPLQVTIAGQPASLAFVVGTVDHLILNDPLVQRLGPLLGSSRKADMFLDSKSKVDGKRSGAMLEIAGLRREQQLYWFPGQSVRPLDGSIGIMAVPHQLVRLQTGSPGAPLALRMPLAGDVDSTAYGLVNVADAQLAVTLNPSIRTSVPLIASTTGFDLASVMQGRFEGEPWDVVVMPGVRHTVRRLVLDTPLQLGRLSFGALAARFDAAQARRSGPKPRGKPLVVLTLSRTQFDEQGCSSLVVDKQQMSMALHCTGPGSLSHAKVAGAASAPAEASPSNSSQTLVATHQLEGLAAVPLPGVPGPAMAPDGFINLQVDQSVHVTIAGIPVELALNTGDLPGILLNEVAAMRLELGGRAQQSAITYGGRKITETNVARETVVAMERAAATNIIWLGGYNQEQFSGSIELSSLPHDRLRLRLSPEEPDARPVRLKLSLPRPKSARGTTELPGIARFEVNAGLQKRWQLPLVSKSLAADLARVLGGRLEGRPWLETLGYRLRRPVRRLVLAKPLVIGPLSFKVVAVQTGGTPDASNRLGRGQDVLPDADSDPDELVVTGKIAGGSTGRWLNLSRIQLAEQRCTSLAIDKPAMIWELMCRGPA</sequence>
<dbReference type="RefSeq" id="WP_184200737.1">
    <property type="nucleotide sequence ID" value="NZ_BMOX01000019.1"/>
</dbReference>
<reference evidence="2 3" key="1">
    <citation type="submission" date="2020-08" db="EMBL/GenBank/DDBJ databases">
        <title>Genomic Encyclopedia of Type Strains, Phase IV (KMG-IV): sequencing the most valuable type-strain genomes for metagenomic binning, comparative biology and taxonomic classification.</title>
        <authorList>
            <person name="Goeker M."/>
        </authorList>
    </citation>
    <scope>NUCLEOTIDE SEQUENCE [LARGE SCALE GENOMIC DNA]</scope>
    <source>
        <strain evidence="2 3">DSM 102189</strain>
    </source>
</reference>
<proteinExistence type="predicted"/>
<evidence type="ECO:0000313" key="3">
    <source>
        <dbReference type="Proteomes" id="UP000538147"/>
    </source>
</evidence>
<feature type="chain" id="PRO_5032499744" evidence="1">
    <location>
        <begin position="22"/>
        <end position="632"/>
    </location>
</feature>
<name>A0A841L662_9SPHN</name>
<accession>A0A841L662</accession>
<dbReference type="EMBL" id="JACIIV010000019">
    <property type="protein sequence ID" value="MBB6228429.1"/>
    <property type="molecule type" value="Genomic_DNA"/>
</dbReference>
<keyword evidence="3" id="KW-1185">Reference proteome</keyword>